<dbReference type="PANTHER" id="PTHR24100:SF151">
    <property type="entry name" value="ICOS LIGAND"/>
    <property type="match status" value="1"/>
</dbReference>
<comment type="subcellular location">
    <subcellularLocation>
        <location evidence="1">Membrane</location>
    </subcellularLocation>
</comment>
<dbReference type="Pfam" id="PF07686">
    <property type="entry name" value="V-set"/>
    <property type="match status" value="1"/>
</dbReference>
<organism evidence="5 6">
    <name type="scientific">Maylandia zebra</name>
    <name type="common">zebra mbuna</name>
    <dbReference type="NCBI Taxonomy" id="106582"/>
    <lineage>
        <taxon>Eukaryota</taxon>
        <taxon>Metazoa</taxon>
        <taxon>Chordata</taxon>
        <taxon>Craniata</taxon>
        <taxon>Vertebrata</taxon>
        <taxon>Euteleostomi</taxon>
        <taxon>Actinopterygii</taxon>
        <taxon>Neopterygii</taxon>
        <taxon>Teleostei</taxon>
        <taxon>Neoteleostei</taxon>
        <taxon>Acanthomorphata</taxon>
        <taxon>Ovalentaria</taxon>
        <taxon>Cichlomorphae</taxon>
        <taxon>Cichliformes</taxon>
        <taxon>Cichlidae</taxon>
        <taxon>African cichlids</taxon>
        <taxon>Pseudocrenilabrinae</taxon>
        <taxon>Haplochromini</taxon>
        <taxon>Maylandia</taxon>
        <taxon>Maylandia zebra complex</taxon>
    </lineage>
</organism>
<dbReference type="Gene3D" id="2.60.40.10">
    <property type="entry name" value="Immunoglobulins"/>
    <property type="match status" value="1"/>
</dbReference>
<dbReference type="GO" id="GO:0009897">
    <property type="term" value="C:external side of plasma membrane"/>
    <property type="evidence" value="ECO:0007669"/>
    <property type="project" value="TreeGrafter"/>
</dbReference>
<evidence type="ECO:0000259" key="4">
    <source>
        <dbReference type="PROSITE" id="PS50835"/>
    </source>
</evidence>
<evidence type="ECO:0000313" key="6">
    <source>
        <dbReference type="Proteomes" id="UP000265160"/>
    </source>
</evidence>
<dbReference type="GO" id="GO:0005102">
    <property type="term" value="F:signaling receptor binding"/>
    <property type="evidence" value="ECO:0007669"/>
    <property type="project" value="TreeGrafter"/>
</dbReference>
<evidence type="ECO:0000313" key="5">
    <source>
        <dbReference type="Ensembl" id="ENSMZEP00005004046.1"/>
    </source>
</evidence>
<dbReference type="SUPFAM" id="SSF48726">
    <property type="entry name" value="Immunoglobulin"/>
    <property type="match status" value="1"/>
</dbReference>
<dbReference type="AlphaFoldDB" id="A0A3P9B2B4"/>
<evidence type="ECO:0000256" key="1">
    <source>
        <dbReference type="ARBA" id="ARBA00004370"/>
    </source>
</evidence>
<reference evidence="5" key="1">
    <citation type="submission" date="2025-08" db="UniProtKB">
        <authorList>
            <consortium name="Ensembl"/>
        </authorList>
    </citation>
    <scope>IDENTIFICATION</scope>
</reference>
<dbReference type="InterPro" id="IPR007110">
    <property type="entry name" value="Ig-like_dom"/>
</dbReference>
<proteinExistence type="predicted"/>
<feature type="domain" description="Ig-like" evidence="4">
    <location>
        <begin position="1"/>
        <end position="98"/>
    </location>
</feature>
<dbReference type="Proteomes" id="UP000265160">
    <property type="component" value="Unplaced"/>
</dbReference>
<evidence type="ECO:0000256" key="3">
    <source>
        <dbReference type="ARBA" id="ARBA00023319"/>
    </source>
</evidence>
<dbReference type="PANTHER" id="PTHR24100">
    <property type="entry name" value="BUTYROPHILIN"/>
    <property type="match status" value="1"/>
</dbReference>
<dbReference type="GO" id="GO:0050852">
    <property type="term" value="P:T cell receptor signaling pathway"/>
    <property type="evidence" value="ECO:0007669"/>
    <property type="project" value="TreeGrafter"/>
</dbReference>
<keyword evidence="6" id="KW-1185">Reference proteome</keyword>
<dbReference type="STRING" id="106582.ENSMZEP00005004046"/>
<keyword evidence="2" id="KW-0472">Membrane</keyword>
<evidence type="ECO:0000256" key="2">
    <source>
        <dbReference type="ARBA" id="ARBA00023136"/>
    </source>
</evidence>
<dbReference type="Ensembl" id="ENSMZET00005004212.1">
    <property type="protein sequence ID" value="ENSMZEP00005004046.1"/>
    <property type="gene ID" value="ENSMZEG00005003120.1"/>
</dbReference>
<dbReference type="GO" id="GO:0001817">
    <property type="term" value="P:regulation of cytokine production"/>
    <property type="evidence" value="ECO:0007669"/>
    <property type="project" value="TreeGrafter"/>
</dbReference>
<dbReference type="InterPro" id="IPR036179">
    <property type="entry name" value="Ig-like_dom_sf"/>
</dbReference>
<protein>
    <recommendedName>
        <fullName evidence="4">Ig-like domain-containing protein</fullName>
    </recommendedName>
</protein>
<accession>A0A3P9B2B4</accession>
<dbReference type="InterPro" id="IPR050504">
    <property type="entry name" value="IgSF_BTN/MOG"/>
</dbReference>
<sequence length="187" mass="21619">LKYRCFSNCWGPRDAHITLLEWSRPELSSQGYVFFFQDQRSYENYQHESFKGRVQLRDSSMKDGDVTVILRNVSISDTGTYDCQITTSSTRNGERVVKEFQHSINLTVTESGESAEAQLTAEALHHVYSTSVYERVLWISEVCHFIPAQMSLWRQFYQSLFGEGEFCFCVTGNLKTLQKILNVFPLV</sequence>
<keyword evidence="3" id="KW-0393">Immunoglobulin domain</keyword>
<dbReference type="GeneTree" id="ENSGT01150000287060"/>
<dbReference type="InterPro" id="IPR013783">
    <property type="entry name" value="Ig-like_fold"/>
</dbReference>
<reference evidence="5" key="2">
    <citation type="submission" date="2025-09" db="UniProtKB">
        <authorList>
            <consortium name="Ensembl"/>
        </authorList>
    </citation>
    <scope>IDENTIFICATION</scope>
</reference>
<dbReference type="PROSITE" id="PS50835">
    <property type="entry name" value="IG_LIKE"/>
    <property type="match status" value="1"/>
</dbReference>
<name>A0A3P9B2B4_9CICH</name>
<dbReference type="InterPro" id="IPR013106">
    <property type="entry name" value="Ig_V-set"/>
</dbReference>